<evidence type="ECO:0000313" key="2">
    <source>
        <dbReference type="EMBL" id="SHO45803.1"/>
    </source>
</evidence>
<dbReference type="EMBL" id="FRFD01000003">
    <property type="protein sequence ID" value="SHO45803.1"/>
    <property type="molecule type" value="Genomic_DNA"/>
</dbReference>
<organism evidence="2 3">
    <name type="scientific">Anaerocolumna xylanovorans DSM 12503</name>
    <dbReference type="NCBI Taxonomy" id="1121345"/>
    <lineage>
        <taxon>Bacteria</taxon>
        <taxon>Bacillati</taxon>
        <taxon>Bacillota</taxon>
        <taxon>Clostridia</taxon>
        <taxon>Lachnospirales</taxon>
        <taxon>Lachnospiraceae</taxon>
        <taxon>Anaerocolumna</taxon>
    </lineage>
</organism>
<sequence length="94" mass="11082">MKKQSICKNKCKYHMIKIGFLYAALSLLFFFWETYYIIDGGEELSRMLIPFIGLILCLVSGIIFMIKDRSKYSKRNTKSYEKEGQRVSAKEYCL</sequence>
<dbReference type="STRING" id="1121345.SAMN02745217_01070"/>
<accession>A0A1M7Y1T4</accession>
<keyword evidence="3" id="KW-1185">Reference proteome</keyword>
<dbReference type="AlphaFoldDB" id="A0A1M7Y1T4"/>
<keyword evidence="1" id="KW-0812">Transmembrane</keyword>
<feature type="transmembrane region" description="Helical" evidence="1">
    <location>
        <begin position="20"/>
        <end position="38"/>
    </location>
</feature>
<gene>
    <name evidence="2" type="ORF">SAMN02745217_01070</name>
</gene>
<reference evidence="2 3" key="1">
    <citation type="submission" date="2016-12" db="EMBL/GenBank/DDBJ databases">
        <authorList>
            <person name="Song W.-J."/>
            <person name="Kurnit D.M."/>
        </authorList>
    </citation>
    <scope>NUCLEOTIDE SEQUENCE [LARGE SCALE GENOMIC DNA]</scope>
    <source>
        <strain evidence="2 3">DSM 12503</strain>
    </source>
</reference>
<name>A0A1M7Y1T4_9FIRM</name>
<protein>
    <submittedName>
        <fullName evidence="2">Uncharacterized protein</fullName>
    </submittedName>
</protein>
<feature type="transmembrane region" description="Helical" evidence="1">
    <location>
        <begin position="44"/>
        <end position="66"/>
    </location>
</feature>
<keyword evidence="1" id="KW-0472">Membrane</keyword>
<evidence type="ECO:0000256" key="1">
    <source>
        <dbReference type="SAM" id="Phobius"/>
    </source>
</evidence>
<dbReference type="OrthoDB" id="9857766at2"/>
<proteinExistence type="predicted"/>
<evidence type="ECO:0000313" key="3">
    <source>
        <dbReference type="Proteomes" id="UP000184612"/>
    </source>
</evidence>
<dbReference type="RefSeq" id="WP_073587696.1">
    <property type="nucleotide sequence ID" value="NZ_FRFD01000003.1"/>
</dbReference>
<keyword evidence="1" id="KW-1133">Transmembrane helix</keyword>
<dbReference type="Proteomes" id="UP000184612">
    <property type="component" value="Unassembled WGS sequence"/>
</dbReference>